<reference evidence="4" key="1">
    <citation type="submission" date="2021-01" db="EMBL/GenBank/DDBJ databases">
        <authorList>
            <person name="Corre E."/>
            <person name="Pelletier E."/>
            <person name="Niang G."/>
            <person name="Scheremetjew M."/>
            <person name="Finn R."/>
            <person name="Kale V."/>
            <person name="Holt S."/>
            <person name="Cochrane G."/>
            <person name="Meng A."/>
            <person name="Brown T."/>
            <person name="Cohen L."/>
        </authorList>
    </citation>
    <scope>NUCLEOTIDE SEQUENCE</scope>
    <source>
        <strain evidence="4">GSO104</strain>
    </source>
</reference>
<dbReference type="PANTHER" id="PTHR43110:SF1">
    <property type="entry name" value="THIOL PEROXIDASE"/>
    <property type="match status" value="1"/>
</dbReference>
<protein>
    <recommendedName>
        <fullName evidence="3">Thioredoxin domain-containing protein</fullName>
    </recommendedName>
</protein>
<dbReference type="PANTHER" id="PTHR43110">
    <property type="entry name" value="THIOL PEROXIDASE"/>
    <property type="match status" value="1"/>
</dbReference>
<dbReference type="Gene3D" id="3.40.30.10">
    <property type="entry name" value="Glutaredoxin"/>
    <property type="match status" value="1"/>
</dbReference>
<evidence type="ECO:0000259" key="3">
    <source>
        <dbReference type="PROSITE" id="PS51352"/>
    </source>
</evidence>
<dbReference type="PROSITE" id="PS51352">
    <property type="entry name" value="THIOREDOXIN_2"/>
    <property type="match status" value="1"/>
</dbReference>
<dbReference type="Pfam" id="PF00578">
    <property type="entry name" value="AhpC-TSA"/>
    <property type="match status" value="1"/>
</dbReference>
<dbReference type="GO" id="GO:0016209">
    <property type="term" value="F:antioxidant activity"/>
    <property type="evidence" value="ECO:0007669"/>
    <property type="project" value="InterPro"/>
</dbReference>
<organism evidence="4">
    <name type="scientific">Ditylum brightwellii</name>
    <dbReference type="NCBI Taxonomy" id="49249"/>
    <lineage>
        <taxon>Eukaryota</taxon>
        <taxon>Sar</taxon>
        <taxon>Stramenopiles</taxon>
        <taxon>Ochrophyta</taxon>
        <taxon>Bacillariophyta</taxon>
        <taxon>Mediophyceae</taxon>
        <taxon>Lithodesmiophycidae</taxon>
        <taxon>Lithodesmiales</taxon>
        <taxon>Lithodesmiaceae</taxon>
        <taxon>Ditylum</taxon>
    </lineage>
</organism>
<proteinExistence type="predicted"/>
<dbReference type="InterPro" id="IPR050455">
    <property type="entry name" value="Tpx_Peroxidase_subfamily"/>
</dbReference>
<dbReference type="GO" id="GO:0016491">
    <property type="term" value="F:oxidoreductase activity"/>
    <property type="evidence" value="ECO:0007669"/>
    <property type="project" value="InterPro"/>
</dbReference>
<evidence type="ECO:0000256" key="2">
    <source>
        <dbReference type="SAM" id="MobiDB-lite"/>
    </source>
</evidence>
<evidence type="ECO:0000256" key="1">
    <source>
        <dbReference type="ARBA" id="ARBA00023284"/>
    </source>
</evidence>
<feature type="region of interest" description="Disordered" evidence="2">
    <location>
        <begin position="1"/>
        <end position="21"/>
    </location>
</feature>
<name>A0A7S4VYY9_9STRA</name>
<gene>
    <name evidence="4" type="ORF">DBRI00130_LOCUS25982</name>
</gene>
<keyword evidence="1" id="KW-0676">Redox-active center</keyword>
<dbReference type="AlphaFoldDB" id="A0A7S4VYY9"/>
<dbReference type="InterPro" id="IPR036249">
    <property type="entry name" value="Thioredoxin-like_sf"/>
</dbReference>
<evidence type="ECO:0000313" key="4">
    <source>
        <dbReference type="EMBL" id="CAE4628306.1"/>
    </source>
</evidence>
<dbReference type="EMBL" id="HBNS01033188">
    <property type="protein sequence ID" value="CAE4628306.1"/>
    <property type="molecule type" value="Transcribed_RNA"/>
</dbReference>
<accession>A0A7S4VYY9</accession>
<dbReference type="InterPro" id="IPR013766">
    <property type="entry name" value="Thioredoxin_domain"/>
</dbReference>
<feature type="domain" description="Thioredoxin" evidence="3">
    <location>
        <begin position="2"/>
        <end position="185"/>
    </location>
</feature>
<sequence>MVNIGDRAPDFSLSDTSGKKHKLSDYRGKRILLSLQKFAGCPVCLYNLDRLKEQSDYLRNRGILVICIFSSPPDAVARWVDGQVKTPFLLLGDPKFKVYDLYGAEYSVRGIWEPTVWCVKNFGSLKKLGVKPVSPGKNTLRKMRLKPADFLIDEEGQVVDVHYAEKFSDAISFERIDAFVPENMKCTCDSKDCLSSQCRKNYKEIQENSFIFGMDD</sequence>
<dbReference type="InterPro" id="IPR000866">
    <property type="entry name" value="AhpC/TSA"/>
</dbReference>
<dbReference type="SUPFAM" id="SSF52833">
    <property type="entry name" value="Thioredoxin-like"/>
    <property type="match status" value="1"/>
</dbReference>